<dbReference type="Gene3D" id="3.30.1370.10">
    <property type="entry name" value="K Homology domain, type 1"/>
    <property type="match status" value="2"/>
</dbReference>
<dbReference type="GO" id="GO:0005634">
    <property type="term" value="C:nucleus"/>
    <property type="evidence" value="ECO:0007669"/>
    <property type="project" value="InterPro"/>
</dbReference>
<feature type="compositionally biased region" description="Low complexity" evidence="2">
    <location>
        <begin position="305"/>
        <end position="322"/>
    </location>
</feature>
<name>A0A9W8HKS8_9FUNG</name>
<dbReference type="CDD" id="cd22386">
    <property type="entry name" value="KH-I_KHDC4_rpt2"/>
    <property type="match status" value="1"/>
</dbReference>
<dbReference type="GO" id="GO:0003723">
    <property type="term" value="F:RNA binding"/>
    <property type="evidence" value="ECO:0007669"/>
    <property type="project" value="UniProtKB-UniRule"/>
</dbReference>
<feature type="compositionally biased region" description="Polar residues" evidence="2">
    <location>
        <begin position="405"/>
        <end position="414"/>
    </location>
</feature>
<dbReference type="Pfam" id="PF22675">
    <property type="entry name" value="KH-I_KHDC4-BBP"/>
    <property type="match status" value="1"/>
</dbReference>
<dbReference type="EMBL" id="JANBUM010000023">
    <property type="protein sequence ID" value="KAJ2787429.1"/>
    <property type="molecule type" value="Genomic_DNA"/>
</dbReference>
<dbReference type="SMART" id="SM00322">
    <property type="entry name" value="KH"/>
    <property type="match status" value="1"/>
</dbReference>
<feature type="compositionally biased region" description="Polar residues" evidence="2">
    <location>
        <begin position="56"/>
        <end position="78"/>
    </location>
</feature>
<keyword evidence="1" id="KW-0694">RNA-binding</keyword>
<feature type="compositionally biased region" description="Polar residues" evidence="2">
    <location>
        <begin position="1"/>
        <end position="10"/>
    </location>
</feature>
<comment type="caution">
    <text evidence="4">The sequence shown here is derived from an EMBL/GenBank/DDBJ whole genome shotgun (WGS) entry which is preliminary data.</text>
</comment>
<feature type="region of interest" description="Disordered" evidence="2">
    <location>
        <begin position="399"/>
        <end position="452"/>
    </location>
</feature>
<dbReference type="InterPro" id="IPR031121">
    <property type="entry name" value="RIK/BLOM7"/>
</dbReference>
<feature type="domain" description="K Homology" evidence="3">
    <location>
        <begin position="170"/>
        <end position="257"/>
    </location>
</feature>
<feature type="region of interest" description="Disordered" evidence="2">
    <location>
        <begin position="127"/>
        <end position="167"/>
    </location>
</feature>
<evidence type="ECO:0000313" key="5">
    <source>
        <dbReference type="Proteomes" id="UP001140172"/>
    </source>
</evidence>
<feature type="compositionally biased region" description="Low complexity" evidence="2">
    <location>
        <begin position="337"/>
        <end position="356"/>
    </location>
</feature>
<dbReference type="Proteomes" id="UP001140172">
    <property type="component" value="Unassembled WGS sequence"/>
</dbReference>
<dbReference type="SUPFAM" id="SSF54791">
    <property type="entry name" value="Eukaryotic type KH-domain (KH-domain type I)"/>
    <property type="match status" value="2"/>
</dbReference>
<dbReference type="PROSITE" id="PS50084">
    <property type="entry name" value="KH_TYPE_1"/>
    <property type="match status" value="1"/>
</dbReference>
<dbReference type="InterPro" id="IPR004087">
    <property type="entry name" value="KH_dom"/>
</dbReference>
<dbReference type="OrthoDB" id="397265at2759"/>
<evidence type="ECO:0000259" key="3">
    <source>
        <dbReference type="SMART" id="SM00322"/>
    </source>
</evidence>
<reference evidence="4" key="1">
    <citation type="submission" date="2022-07" db="EMBL/GenBank/DDBJ databases">
        <title>Phylogenomic reconstructions and comparative analyses of Kickxellomycotina fungi.</title>
        <authorList>
            <person name="Reynolds N.K."/>
            <person name="Stajich J.E."/>
            <person name="Barry K."/>
            <person name="Grigoriev I.V."/>
            <person name="Crous P."/>
            <person name="Smith M.E."/>
        </authorList>
    </citation>
    <scope>NUCLEOTIDE SEQUENCE</scope>
    <source>
        <strain evidence="4">BCRC 34489</strain>
    </source>
</reference>
<dbReference type="PANTHER" id="PTHR15744">
    <property type="entry name" value="BLOM7"/>
    <property type="match status" value="1"/>
</dbReference>
<dbReference type="InterPro" id="IPR055256">
    <property type="entry name" value="KH_1_KHDC4/BBP-like"/>
</dbReference>
<protein>
    <recommendedName>
        <fullName evidence="3">K Homology domain-containing protein</fullName>
    </recommendedName>
</protein>
<gene>
    <name evidence="4" type="ORF">GGI15_000731</name>
</gene>
<evidence type="ECO:0000256" key="1">
    <source>
        <dbReference type="PROSITE-ProRule" id="PRU00117"/>
    </source>
</evidence>
<dbReference type="InterPro" id="IPR047889">
    <property type="entry name" value="KHDC4_KH-I_second"/>
</dbReference>
<organism evidence="4 5">
    <name type="scientific">Coemansia interrupta</name>
    <dbReference type="NCBI Taxonomy" id="1126814"/>
    <lineage>
        <taxon>Eukaryota</taxon>
        <taxon>Fungi</taxon>
        <taxon>Fungi incertae sedis</taxon>
        <taxon>Zoopagomycota</taxon>
        <taxon>Kickxellomycotina</taxon>
        <taxon>Kickxellomycetes</taxon>
        <taxon>Kickxellales</taxon>
        <taxon>Kickxellaceae</taxon>
        <taxon>Coemansia</taxon>
    </lineage>
</organism>
<proteinExistence type="predicted"/>
<keyword evidence="5" id="KW-1185">Reference proteome</keyword>
<dbReference type="InterPro" id="IPR036612">
    <property type="entry name" value="KH_dom_type_1_sf"/>
</dbReference>
<accession>A0A9W8HKS8</accession>
<evidence type="ECO:0000256" key="2">
    <source>
        <dbReference type="SAM" id="MobiDB-lite"/>
    </source>
</evidence>
<feature type="compositionally biased region" description="Basic and acidic residues" evidence="2">
    <location>
        <begin position="35"/>
        <end position="53"/>
    </location>
</feature>
<dbReference type="PANTHER" id="PTHR15744:SF0">
    <property type="entry name" value="KH HOMOLOGY DOMAIN-CONTAINING PROTEIN 4"/>
    <property type="match status" value="1"/>
</dbReference>
<feature type="compositionally biased region" description="Basic and acidic residues" evidence="2">
    <location>
        <begin position="266"/>
        <end position="281"/>
    </location>
</feature>
<feature type="compositionally biased region" description="Basic and acidic residues" evidence="2">
    <location>
        <begin position="144"/>
        <end position="158"/>
    </location>
</feature>
<dbReference type="FunFam" id="3.30.1370.10:FF:000037">
    <property type="entry name" value="KH domain protein"/>
    <property type="match status" value="1"/>
</dbReference>
<sequence length="452" mass="50047">MSNVSDSAATRESRKRRWDGDADGQAISEHLPVMPEKRQEEGLSRKRIEREYTTDVDINSSANRQSLAKSSTHRSISDATGAEVTTRGKYYENADDATPDDPALHLHVDATSQDSLDRAVAMIERLKSEVPNDGTSTSSLHNIADAEHESRNDRHDRPTSAAGSSSAGYTRLEEKVYVYIESERGFNVRAKLIGTGGENMKYIQNTTGVRVQVRGRGSGYNDRDGYTDSHEPMHLHVTASSEESLNQARGYCQSLIDTIKEQYDEFKESGGRGGRYYEHHGRNGGGGRDGRDYGRNRHQQPYHNGSSQYGDQSYSSSRSRGYNHGYQQHQYPQDYISPSSATGSTPTAGTNASTDASAADQANYAEYYAQYYQYYGYYPDYSNYYANSDTNAVASDVNVKPMPTSADTNSNIGATTDKDPMARYSPGRESAEDNGYHSVPPPPSYDSKNNKV</sequence>
<dbReference type="Pfam" id="PF23469">
    <property type="entry name" value="KH_12"/>
    <property type="match status" value="1"/>
</dbReference>
<dbReference type="AlphaFoldDB" id="A0A9W8HKS8"/>
<feature type="region of interest" description="Disordered" evidence="2">
    <location>
        <begin position="1"/>
        <end position="81"/>
    </location>
</feature>
<dbReference type="InterPro" id="IPR056149">
    <property type="entry name" value="PRP5/DDX46/KHDC4_KH"/>
</dbReference>
<feature type="region of interest" description="Disordered" evidence="2">
    <location>
        <begin position="266"/>
        <end position="356"/>
    </location>
</feature>
<evidence type="ECO:0000313" key="4">
    <source>
        <dbReference type="EMBL" id="KAJ2787429.1"/>
    </source>
</evidence>